<protein>
    <recommendedName>
        <fullName evidence="3">KOW domain-containing protein</fullName>
    </recommendedName>
</protein>
<dbReference type="InterPro" id="IPR008991">
    <property type="entry name" value="Translation_prot_SH3-like_sf"/>
</dbReference>
<dbReference type="Proteomes" id="UP001055219">
    <property type="component" value="Unassembled WGS sequence"/>
</dbReference>
<dbReference type="OrthoDB" id="359154at2759"/>
<evidence type="ECO:0000313" key="1">
    <source>
        <dbReference type="EMBL" id="KAI6781512.1"/>
    </source>
</evidence>
<dbReference type="GeneID" id="75827993"/>
<keyword evidence="2" id="KW-1185">Reference proteome</keyword>
<dbReference type="RefSeq" id="XP_051362368.1">
    <property type="nucleotide sequence ID" value="XM_051506356.1"/>
</dbReference>
<dbReference type="SUPFAM" id="SSF50104">
    <property type="entry name" value="Translation proteins SH3-like domain"/>
    <property type="match status" value="1"/>
</dbReference>
<reference evidence="1" key="2">
    <citation type="submission" date="2022-07" db="EMBL/GenBank/DDBJ databases">
        <authorList>
            <person name="Goncalves M.F.M."/>
            <person name="Hilario S."/>
            <person name="Van De Peer Y."/>
            <person name="Esteves A.C."/>
            <person name="Alves A."/>
        </authorList>
    </citation>
    <scope>NUCLEOTIDE SEQUENCE</scope>
    <source>
        <strain evidence="1">MUM 19.33</strain>
    </source>
</reference>
<accession>A0A9P9Y101</accession>
<gene>
    <name evidence="1" type="ORF">J7T54_001474</name>
</gene>
<name>A0A9P9Y101_9HYPO</name>
<dbReference type="EMBL" id="JAGIXG020000021">
    <property type="protein sequence ID" value="KAI6781512.1"/>
    <property type="molecule type" value="Genomic_DNA"/>
</dbReference>
<sequence length="366" mass="42167">MEKIFKRARQAERQVVRRAKLREHRERIRTRIQVRDELRDASREHKSNMELARKIRQERWEMGPIAPRRQIGVNGYGLLQRTVHFDPSVDGQHTPKRDLVVKRCAWAGGPRRLNLAVGDRVVIMDGVDKGRIDHIETIDTTFGTVTLRNIHKAAHLSALQEMTSLSSLPIPIDAVRLVYPVLDPETGVMKDTIIHQLKGTAANMKSENMTLARWDHGKRWDRFVPGANIVIPWPEVEAPNHRTHDCDTVRSQVESRSFFYNLLSPPMPPAVLDELRNKYSKFRTRHEDWYIAKKEHEATAKSRRNELLKEMQTPSDEARIRRDALNEAKGEPQLTDEMLEKLGEIIAQTKAVSLKDSGVSEVEKSQ</sequence>
<comment type="caution">
    <text evidence="1">The sequence shown here is derived from an EMBL/GenBank/DDBJ whole genome shotgun (WGS) entry which is preliminary data.</text>
</comment>
<evidence type="ECO:0008006" key="3">
    <source>
        <dbReference type="Google" id="ProtNLM"/>
    </source>
</evidence>
<dbReference type="Pfam" id="PF22682">
    <property type="entry name" value="Ribosomal_uL24m-like"/>
    <property type="match status" value="1"/>
</dbReference>
<reference evidence="1" key="1">
    <citation type="journal article" date="2021" name="J Fungi (Basel)">
        <title>Genomic and Metabolomic Analyses of the Marine Fungus Emericellopsis cladophorae: Insights into Saltwater Adaptability Mechanisms and Its Biosynthetic Potential.</title>
        <authorList>
            <person name="Goncalves M.F.M."/>
            <person name="Hilario S."/>
            <person name="Van de Peer Y."/>
            <person name="Esteves A.C."/>
            <person name="Alves A."/>
        </authorList>
    </citation>
    <scope>NUCLEOTIDE SEQUENCE</scope>
    <source>
        <strain evidence="1">MUM 19.33</strain>
    </source>
</reference>
<evidence type="ECO:0000313" key="2">
    <source>
        <dbReference type="Proteomes" id="UP001055219"/>
    </source>
</evidence>
<proteinExistence type="predicted"/>
<dbReference type="AlphaFoldDB" id="A0A9P9Y101"/>
<organism evidence="1 2">
    <name type="scientific">Emericellopsis cladophorae</name>
    <dbReference type="NCBI Taxonomy" id="2686198"/>
    <lineage>
        <taxon>Eukaryota</taxon>
        <taxon>Fungi</taxon>
        <taxon>Dikarya</taxon>
        <taxon>Ascomycota</taxon>
        <taxon>Pezizomycotina</taxon>
        <taxon>Sordariomycetes</taxon>
        <taxon>Hypocreomycetidae</taxon>
        <taxon>Hypocreales</taxon>
        <taxon>Bionectriaceae</taxon>
        <taxon>Emericellopsis</taxon>
    </lineage>
</organism>